<dbReference type="PANTHER" id="PTHR42801:SF7">
    <property type="entry name" value="SLL1159 PROTEIN"/>
    <property type="match status" value="1"/>
</dbReference>
<feature type="domain" description="Thioredoxin" evidence="12">
    <location>
        <begin position="44"/>
        <end position="217"/>
    </location>
</feature>
<dbReference type="Gene3D" id="3.40.30.10">
    <property type="entry name" value="Glutaredoxin"/>
    <property type="match status" value="1"/>
</dbReference>
<gene>
    <name evidence="13" type="ORF">TMES_02100</name>
</gene>
<dbReference type="Proteomes" id="UP000193391">
    <property type="component" value="Unassembled WGS sequence"/>
</dbReference>
<comment type="function">
    <text evidence="1">Thiol-specific peroxidase that catalyzes the reduction of hydrogen peroxide and organic hydroperoxides to water and alcohols, respectively. Plays a role in cell protection against oxidative stress by detoxifying peroxides and as sensor of hydrogen peroxide-mediated signaling events.</text>
</comment>
<keyword evidence="7" id="KW-0676">Redox-active center</keyword>
<evidence type="ECO:0000313" key="13">
    <source>
        <dbReference type="EMBL" id="OSQ40571.1"/>
    </source>
</evidence>
<dbReference type="GO" id="GO:0045454">
    <property type="term" value="P:cell redox homeostasis"/>
    <property type="evidence" value="ECO:0007669"/>
    <property type="project" value="TreeGrafter"/>
</dbReference>
<protein>
    <recommendedName>
        <fullName evidence="2">thioredoxin-dependent peroxiredoxin</fullName>
        <ecNumber evidence="2">1.11.1.24</ecNumber>
    </recommendedName>
    <alternativeName>
        <fullName evidence="8">Thioredoxin peroxidase</fullName>
    </alternativeName>
    <alternativeName>
        <fullName evidence="10">Thioredoxin-dependent peroxiredoxin Bcp</fullName>
    </alternativeName>
</protein>
<keyword evidence="4" id="KW-0049">Antioxidant</keyword>
<dbReference type="EC" id="1.11.1.24" evidence="2"/>
<evidence type="ECO:0000256" key="1">
    <source>
        <dbReference type="ARBA" id="ARBA00003330"/>
    </source>
</evidence>
<accession>A0A1Y2L4H1</accession>
<comment type="catalytic activity">
    <reaction evidence="11">
        <text>a hydroperoxide + [thioredoxin]-dithiol = an alcohol + [thioredoxin]-disulfide + H2O</text>
        <dbReference type="Rhea" id="RHEA:62620"/>
        <dbReference type="Rhea" id="RHEA-COMP:10698"/>
        <dbReference type="Rhea" id="RHEA-COMP:10700"/>
        <dbReference type="ChEBI" id="CHEBI:15377"/>
        <dbReference type="ChEBI" id="CHEBI:29950"/>
        <dbReference type="ChEBI" id="CHEBI:30879"/>
        <dbReference type="ChEBI" id="CHEBI:35924"/>
        <dbReference type="ChEBI" id="CHEBI:50058"/>
        <dbReference type="EC" id="1.11.1.24"/>
    </reaction>
</comment>
<dbReference type="GO" id="GO:0008379">
    <property type="term" value="F:thioredoxin peroxidase activity"/>
    <property type="evidence" value="ECO:0007669"/>
    <property type="project" value="TreeGrafter"/>
</dbReference>
<dbReference type="GO" id="GO:0005737">
    <property type="term" value="C:cytoplasm"/>
    <property type="evidence" value="ECO:0007669"/>
    <property type="project" value="TreeGrafter"/>
</dbReference>
<name>A0A1Y2L4H1_9PROT</name>
<reference evidence="13 14" key="1">
    <citation type="submission" date="2014-03" db="EMBL/GenBank/DDBJ databases">
        <title>The draft genome sequence of Thalassospira mesophila JCM 18969.</title>
        <authorList>
            <person name="Lai Q."/>
            <person name="Shao Z."/>
        </authorList>
    </citation>
    <scope>NUCLEOTIDE SEQUENCE [LARGE SCALE GENOMIC DNA]</scope>
    <source>
        <strain evidence="13 14">JCM 18969</strain>
    </source>
</reference>
<dbReference type="GO" id="GO:0034599">
    <property type="term" value="P:cellular response to oxidative stress"/>
    <property type="evidence" value="ECO:0007669"/>
    <property type="project" value="TreeGrafter"/>
</dbReference>
<comment type="caution">
    <text evidence="13">The sequence shown here is derived from an EMBL/GenBank/DDBJ whole genome shotgun (WGS) entry which is preliminary data.</text>
</comment>
<evidence type="ECO:0000259" key="12">
    <source>
        <dbReference type="PROSITE" id="PS51352"/>
    </source>
</evidence>
<evidence type="ECO:0000256" key="8">
    <source>
        <dbReference type="ARBA" id="ARBA00032824"/>
    </source>
</evidence>
<organism evidence="13 14">
    <name type="scientific">Thalassospira mesophila</name>
    <dbReference type="NCBI Taxonomy" id="1293891"/>
    <lineage>
        <taxon>Bacteria</taxon>
        <taxon>Pseudomonadati</taxon>
        <taxon>Pseudomonadota</taxon>
        <taxon>Alphaproteobacteria</taxon>
        <taxon>Rhodospirillales</taxon>
        <taxon>Thalassospiraceae</taxon>
        <taxon>Thalassospira</taxon>
    </lineage>
</organism>
<dbReference type="CDD" id="cd02970">
    <property type="entry name" value="PRX_like2"/>
    <property type="match status" value="1"/>
</dbReference>
<comment type="similarity">
    <text evidence="9">Belongs to the peroxiredoxin family. BCP/PrxQ subfamily.</text>
</comment>
<evidence type="ECO:0000256" key="10">
    <source>
        <dbReference type="ARBA" id="ARBA00042639"/>
    </source>
</evidence>
<dbReference type="STRING" id="1293891.TMES_02100"/>
<dbReference type="InterPro" id="IPR013766">
    <property type="entry name" value="Thioredoxin_domain"/>
</dbReference>
<dbReference type="PANTHER" id="PTHR42801">
    <property type="entry name" value="THIOREDOXIN-DEPENDENT PEROXIDE REDUCTASE"/>
    <property type="match status" value="1"/>
</dbReference>
<evidence type="ECO:0000256" key="11">
    <source>
        <dbReference type="ARBA" id="ARBA00049091"/>
    </source>
</evidence>
<evidence type="ECO:0000256" key="7">
    <source>
        <dbReference type="ARBA" id="ARBA00023284"/>
    </source>
</evidence>
<evidence type="ECO:0000256" key="9">
    <source>
        <dbReference type="ARBA" id="ARBA00038489"/>
    </source>
</evidence>
<keyword evidence="6" id="KW-1015">Disulfide bond</keyword>
<dbReference type="OrthoDB" id="9809746at2"/>
<evidence type="ECO:0000256" key="3">
    <source>
        <dbReference type="ARBA" id="ARBA00022559"/>
    </source>
</evidence>
<dbReference type="AlphaFoldDB" id="A0A1Y2L4H1"/>
<evidence type="ECO:0000256" key="6">
    <source>
        <dbReference type="ARBA" id="ARBA00023157"/>
    </source>
</evidence>
<evidence type="ECO:0000256" key="5">
    <source>
        <dbReference type="ARBA" id="ARBA00023002"/>
    </source>
</evidence>
<dbReference type="RefSeq" id="WP_085578958.1">
    <property type="nucleotide sequence ID" value="NZ_JFKA01000001.1"/>
</dbReference>
<dbReference type="Pfam" id="PF00578">
    <property type="entry name" value="AhpC-TSA"/>
    <property type="match status" value="1"/>
</dbReference>
<evidence type="ECO:0000256" key="4">
    <source>
        <dbReference type="ARBA" id="ARBA00022862"/>
    </source>
</evidence>
<proteinExistence type="inferred from homology"/>
<dbReference type="InterPro" id="IPR000866">
    <property type="entry name" value="AhpC/TSA"/>
</dbReference>
<dbReference type="EMBL" id="JFKA01000001">
    <property type="protein sequence ID" value="OSQ40571.1"/>
    <property type="molecule type" value="Genomic_DNA"/>
</dbReference>
<dbReference type="SUPFAM" id="SSF52833">
    <property type="entry name" value="Thioredoxin-like"/>
    <property type="match status" value="1"/>
</dbReference>
<keyword evidence="5" id="KW-0560">Oxidoreductase</keyword>
<evidence type="ECO:0000256" key="2">
    <source>
        <dbReference type="ARBA" id="ARBA00013017"/>
    </source>
</evidence>
<dbReference type="InterPro" id="IPR050924">
    <property type="entry name" value="Peroxiredoxin_BCP/PrxQ"/>
</dbReference>
<dbReference type="PROSITE" id="PS51352">
    <property type="entry name" value="THIOREDOXIN_2"/>
    <property type="match status" value="1"/>
</dbReference>
<keyword evidence="14" id="KW-1185">Reference proteome</keyword>
<sequence length="221" mass="24093">MSLQEKLAALKAHAEGTLLPADMVAVLHRATDELIASGAQDRALKAGDKAPAFTLHDADGTEISSVELLKKGPLVVTFYRGVWCPYCNLDLEALEEARSEIEARGATLVALSQQNAVNSRKSHRQNNLGFPILVDEAGKTGDAFGVRWNLPGYLQDVHKKLGADLTTFNGEDSWTLPMPARYVIDQTGTIAYAEVNADYTKRPEPSDIFAVLDRLKSENQA</sequence>
<evidence type="ECO:0000313" key="14">
    <source>
        <dbReference type="Proteomes" id="UP000193391"/>
    </source>
</evidence>
<keyword evidence="3" id="KW-0575">Peroxidase</keyword>
<dbReference type="InterPro" id="IPR036249">
    <property type="entry name" value="Thioredoxin-like_sf"/>
</dbReference>